<accession>A0A5N7CI48</accession>
<organism evidence="2">
    <name type="scientific">Petromyces alliaceus</name>
    <name type="common">Aspergillus alliaceus</name>
    <dbReference type="NCBI Taxonomy" id="209559"/>
    <lineage>
        <taxon>Eukaryota</taxon>
        <taxon>Fungi</taxon>
        <taxon>Dikarya</taxon>
        <taxon>Ascomycota</taxon>
        <taxon>Pezizomycotina</taxon>
        <taxon>Eurotiomycetes</taxon>
        <taxon>Eurotiomycetidae</taxon>
        <taxon>Eurotiales</taxon>
        <taxon>Aspergillaceae</taxon>
        <taxon>Aspergillus</taxon>
        <taxon>Aspergillus subgen. Circumdati</taxon>
    </lineage>
</organism>
<dbReference type="EMBL" id="ML735227">
    <property type="protein sequence ID" value="KAE8393870.1"/>
    <property type="molecule type" value="Genomic_DNA"/>
</dbReference>
<feature type="compositionally biased region" description="Low complexity" evidence="1">
    <location>
        <begin position="80"/>
        <end position="95"/>
    </location>
</feature>
<name>A0A5N7CI48_PETAA</name>
<sequence length="124" mass="13005">MVWLPNCPRRPTLMRVFLAPRRQTVQVGWGAWMVVLVTLAAGGPRNSISSSFGNSRAMSMSASAPQPSMPMGVNGGGSGAADNSSSSSSSAPYSSNANDKTLNTMYLWPFMTASSKALESLCAP</sequence>
<feature type="region of interest" description="Disordered" evidence="1">
    <location>
        <begin position="52"/>
        <end position="95"/>
    </location>
</feature>
<gene>
    <name evidence="2" type="ORF">BDV23DRAFT_180319</name>
</gene>
<protein>
    <submittedName>
        <fullName evidence="2">Uncharacterized protein</fullName>
    </submittedName>
</protein>
<evidence type="ECO:0000256" key="1">
    <source>
        <dbReference type="SAM" id="MobiDB-lite"/>
    </source>
</evidence>
<proteinExistence type="predicted"/>
<evidence type="ECO:0000313" key="2">
    <source>
        <dbReference type="EMBL" id="KAE8393870.1"/>
    </source>
</evidence>
<dbReference type="Proteomes" id="UP000326877">
    <property type="component" value="Unassembled WGS sequence"/>
</dbReference>
<feature type="compositionally biased region" description="Low complexity" evidence="1">
    <location>
        <begin position="57"/>
        <end position="71"/>
    </location>
</feature>
<reference evidence="2" key="1">
    <citation type="submission" date="2019-04" db="EMBL/GenBank/DDBJ databases">
        <title>Friends and foes A comparative genomics studyof 23 Aspergillus species from section Flavi.</title>
        <authorList>
            <consortium name="DOE Joint Genome Institute"/>
            <person name="Kjaerbolling I."/>
            <person name="Vesth T."/>
            <person name="Frisvad J.C."/>
            <person name="Nybo J.L."/>
            <person name="Theobald S."/>
            <person name="Kildgaard S."/>
            <person name="Isbrandt T."/>
            <person name="Kuo A."/>
            <person name="Sato A."/>
            <person name="Lyhne E.K."/>
            <person name="Kogle M.E."/>
            <person name="Wiebenga A."/>
            <person name="Kun R.S."/>
            <person name="Lubbers R.J."/>
            <person name="Makela M.R."/>
            <person name="Barry K."/>
            <person name="Chovatia M."/>
            <person name="Clum A."/>
            <person name="Daum C."/>
            <person name="Haridas S."/>
            <person name="He G."/>
            <person name="LaButti K."/>
            <person name="Lipzen A."/>
            <person name="Mondo S."/>
            <person name="Riley R."/>
            <person name="Salamov A."/>
            <person name="Simmons B.A."/>
            <person name="Magnuson J.K."/>
            <person name="Henrissat B."/>
            <person name="Mortensen U.H."/>
            <person name="Larsen T.O."/>
            <person name="Devries R.P."/>
            <person name="Grigoriev I.V."/>
            <person name="Machida M."/>
            <person name="Baker S.E."/>
            <person name="Andersen M.R."/>
        </authorList>
    </citation>
    <scope>NUCLEOTIDE SEQUENCE [LARGE SCALE GENOMIC DNA]</scope>
    <source>
        <strain evidence="2">IBT 14317</strain>
    </source>
</reference>
<dbReference type="AlphaFoldDB" id="A0A5N7CI48"/>